<dbReference type="Pfam" id="PF24123">
    <property type="entry name" value="Myosin_VII_N"/>
    <property type="match status" value="1"/>
</dbReference>
<dbReference type="InterPro" id="IPR036028">
    <property type="entry name" value="SH3-like_dom_sf"/>
</dbReference>
<dbReference type="STRING" id="543379.A0A232F6N9"/>
<dbReference type="CDD" id="cd13198">
    <property type="entry name" value="FERM_C1_MyoVII"/>
    <property type="match status" value="1"/>
</dbReference>
<dbReference type="Proteomes" id="UP000215335">
    <property type="component" value="Unassembled WGS sequence"/>
</dbReference>
<evidence type="ECO:0000256" key="2">
    <source>
        <dbReference type="ARBA" id="ARBA00008314"/>
    </source>
</evidence>
<evidence type="ECO:0008006" key="16">
    <source>
        <dbReference type="Google" id="ProtNLM"/>
    </source>
</evidence>
<dbReference type="InterPro" id="IPR014352">
    <property type="entry name" value="FERM/acyl-CoA-bd_prot_sf"/>
</dbReference>
<dbReference type="SMART" id="SM00139">
    <property type="entry name" value="MyTH4"/>
    <property type="match status" value="2"/>
</dbReference>
<evidence type="ECO:0000259" key="12">
    <source>
        <dbReference type="PROSITE" id="PS51016"/>
    </source>
</evidence>
<dbReference type="SUPFAM" id="SSF54236">
    <property type="entry name" value="Ubiquitin-like"/>
    <property type="match status" value="1"/>
</dbReference>
<dbReference type="Pfam" id="PF21998">
    <property type="entry name" value="FERM_C1_MyoVII"/>
    <property type="match status" value="1"/>
</dbReference>
<dbReference type="PRINTS" id="PR00193">
    <property type="entry name" value="MYOSINHEAVY"/>
</dbReference>
<dbReference type="GO" id="GO:0030182">
    <property type="term" value="P:neuron differentiation"/>
    <property type="evidence" value="ECO:0007669"/>
    <property type="project" value="UniProtKB-ARBA"/>
</dbReference>
<dbReference type="Pfam" id="PF00063">
    <property type="entry name" value="Myosin_head"/>
    <property type="match status" value="1"/>
</dbReference>
<feature type="domain" description="MyTH4" evidence="12">
    <location>
        <begin position="1401"/>
        <end position="1550"/>
    </location>
</feature>
<keyword evidence="5 10" id="KW-0547">Nucleotide-binding</keyword>
<dbReference type="PROSITE" id="PS50057">
    <property type="entry name" value="FERM_3"/>
    <property type="match status" value="1"/>
</dbReference>
<dbReference type="SUPFAM" id="SSF52540">
    <property type="entry name" value="P-loop containing nucleoside triphosphate hydrolases"/>
    <property type="match status" value="1"/>
</dbReference>
<keyword evidence="8 10" id="KW-0505">Motor protein</keyword>
<dbReference type="PROSITE" id="PS51456">
    <property type="entry name" value="MYOSIN_MOTOR"/>
    <property type="match status" value="1"/>
</dbReference>
<dbReference type="SMART" id="SM00242">
    <property type="entry name" value="MYSc"/>
    <property type="match status" value="1"/>
</dbReference>
<feature type="domain" description="MyTH4" evidence="12">
    <location>
        <begin position="940"/>
        <end position="1174"/>
    </location>
</feature>
<keyword evidence="6 10" id="KW-0067">ATP-binding</keyword>
<comment type="similarity">
    <text evidence="2 10">Belongs to the TRAFAC class myosin-kinesin ATPase superfamily. Myosin family.</text>
</comment>
<dbReference type="Pfam" id="PF02174">
    <property type="entry name" value="IRS"/>
    <property type="match status" value="1"/>
</dbReference>
<feature type="binding site" evidence="10">
    <location>
        <begin position="155"/>
        <end position="162"/>
    </location>
    <ligand>
        <name>ATP</name>
        <dbReference type="ChEBI" id="CHEBI:30616"/>
    </ligand>
</feature>
<dbReference type="InterPro" id="IPR000048">
    <property type="entry name" value="IQ_motif_EF-hand-BS"/>
</dbReference>
<dbReference type="CDD" id="cd17093">
    <property type="entry name" value="FERM2_F1_Myosin-VII"/>
    <property type="match status" value="1"/>
</dbReference>
<name>A0A232F6N9_9HYME</name>
<dbReference type="Gene3D" id="1.20.80.10">
    <property type="match status" value="1"/>
</dbReference>
<dbReference type="InterPro" id="IPR035963">
    <property type="entry name" value="FERM_2"/>
</dbReference>
<comment type="subcellular location">
    <subcellularLocation>
        <location evidence="1">Cytoplasm</location>
    </subcellularLocation>
</comment>
<dbReference type="GO" id="GO:0003774">
    <property type="term" value="F:cytoskeletal motor activity"/>
    <property type="evidence" value="ECO:0007669"/>
    <property type="project" value="UniProtKB-UniRule"/>
</dbReference>
<dbReference type="InterPro" id="IPR002404">
    <property type="entry name" value="IRS_PTB"/>
</dbReference>
<keyword evidence="7 10" id="KW-0518">Myosin</keyword>
<dbReference type="EMBL" id="NNAY01000838">
    <property type="protein sequence ID" value="OXU26252.1"/>
    <property type="molecule type" value="Genomic_DNA"/>
</dbReference>
<dbReference type="GO" id="GO:0005737">
    <property type="term" value="C:cytoplasm"/>
    <property type="evidence" value="ECO:0007669"/>
    <property type="project" value="UniProtKB-SubCell"/>
</dbReference>
<dbReference type="InterPro" id="IPR001609">
    <property type="entry name" value="Myosin_head_motor_dom-like"/>
</dbReference>
<dbReference type="InterPro" id="IPR011993">
    <property type="entry name" value="PH-like_dom_sf"/>
</dbReference>
<dbReference type="Gene3D" id="1.10.10.820">
    <property type="match status" value="1"/>
</dbReference>
<dbReference type="GO" id="GO:0016459">
    <property type="term" value="C:myosin complex"/>
    <property type="evidence" value="ECO:0007669"/>
    <property type="project" value="UniProtKB-KW"/>
</dbReference>
<dbReference type="Gene3D" id="6.20.240.20">
    <property type="match status" value="1"/>
</dbReference>
<keyword evidence="15" id="KW-1185">Reference proteome</keyword>
<dbReference type="Gene3D" id="3.10.20.90">
    <property type="entry name" value="Phosphatidylinositol 3-kinase Catalytic Subunit, Chain A, domain 1"/>
    <property type="match status" value="1"/>
</dbReference>
<dbReference type="GO" id="GO:0005524">
    <property type="term" value="F:ATP binding"/>
    <property type="evidence" value="ECO:0007669"/>
    <property type="project" value="UniProtKB-UniRule"/>
</dbReference>
<dbReference type="Gene3D" id="2.30.29.30">
    <property type="entry name" value="Pleckstrin-homology domain (PH domain)/Phosphotyrosine-binding domain (PTB)"/>
    <property type="match status" value="2"/>
</dbReference>
<organism evidence="14 15">
    <name type="scientific">Trichomalopsis sarcophagae</name>
    <dbReference type="NCBI Taxonomy" id="543379"/>
    <lineage>
        <taxon>Eukaryota</taxon>
        <taxon>Metazoa</taxon>
        <taxon>Ecdysozoa</taxon>
        <taxon>Arthropoda</taxon>
        <taxon>Hexapoda</taxon>
        <taxon>Insecta</taxon>
        <taxon>Pterygota</taxon>
        <taxon>Neoptera</taxon>
        <taxon>Endopterygota</taxon>
        <taxon>Hymenoptera</taxon>
        <taxon>Apocrita</taxon>
        <taxon>Proctotrupomorpha</taxon>
        <taxon>Chalcidoidea</taxon>
        <taxon>Pteromalidae</taxon>
        <taxon>Pteromalinae</taxon>
        <taxon>Trichomalopsis</taxon>
    </lineage>
</organism>
<evidence type="ECO:0000313" key="15">
    <source>
        <dbReference type="Proteomes" id="UP000215335"/>
    </source>
</evidence>
<dbReference type="Gene3D" id="1.25.40.530">
    <property type="entry name" value="MyTH4 domain"/>
    <property type="match status" value="3"/>
</dbReference>
<evidence type="ECO:0000256" key="7">
    <source>
        <dbReference type="ARBA" id="ARBA00023123"/>
    </source>
</evidence>
<dbReference type="SUPFAM" id="SSF47031">
    <property type="entry name" value="Second domain of FERM"/>
    <property type="match status" value="1"/>
</dbReference>
<dbReference type="PANTHER" id="PTHR22692">
    <property type="entry name" value="MYOSIN VII, XV"/>
    <property type="match status" value="1"/>
</dbReference>
<gene>
    <name evidence="14" type="ORF">TSAR_006991</name>
</gene>
<dbReference type="InterPro" id="IPR051567">
    <property type="entry name" value="Unconventional_Myosin_ATPase"/>
</dbReference>
<dbReference type="InterPro" id="IPR036961">
    <property type="entry name" value="Kinesin_motor_dom_sf"/>
</dbReference>
<accession>A0A232F6N9</accession>
<dbReference type="OrthoDB" id="6108017at2759"/>
<evidence type="ECO:0000256" key="10">
    <source>
        <dbReference type="PROSITE-ProRule" id="PRU00782"/>
    </source>
</evidence>
<comment type="caution">
    <text evidence="14">The sequence shown here is derived from an EMBL/GenBank/DDBJ whole genome shotgun (WGS) entry which is preliminary data.</text>
</comment>
<protein>
    <recommendedName>
        <fullName evidence="16">Myosin motor domain-containing protein</fullName>
    </recommendedName>
</protein>
<dbReference type="InterPro" id="IPR019749">
    <property type="entry name" value="Band_41_domain"/>
</dbReference>
<dbReference type="Pfam" id="PF00373">
    <property type="entry name" value="FERM_M"/>
    <property type="match status" value="1"/>
</dbReference>
<dbReference type="InterPro" id="IPR029071">
    <property type="entry name" value="Ubiquitin-like_domsf"/>
</dbReference>
<evidence type="ECO:0000313" key="14">
    <source>
        <dbReference type="EMBL" id="OXU26252.1"/>
    </source>
</evidence>
<dbReference type="SUPFAM" id="SSF50044">
    <property type="entry name" value="SH3-domain"/>
    <property type="match status" value="1"/>
</dbReference>
<evidence type="ECO:0000259" key="11">
    <source>
        <dbReference type="PROSITE" id="PS50057"/>
    </source>
</evidence>
<dbReference type="CDD" id="cd14473">
    <property type="entry name" value="FERM_B-lobe"/>
    <property type="match status" value="1"/>
</dbReference>
<feature type="domain" description="FERM" evidence="11">
    <location>
        <begin position="1556"/>
        <end position="1859"/>
    </location>
</feature>
<dbReference type="Gene3D" id="1.20.5.190">
    <property type="match status" value="1"/>
</dbReference>
<dbReference type="SMART" id="SM00015">
    <property type="entry name" value="IQ"/>
    <property type="match status" value="3"/>
</dbReference>
<evidence type="ECO:0000256" key="9">
    <source>
        <dbReference type="ARBA" id="ARBA00023203"/>
    </source>
</evidence>
<dbReference type="InterPro" id="IPR019748">
    <property type="entry name" value="FERM_central"/>
</dbReference>
<evidence type="ECO:0000256" key="1">
    <source>
        <dbReference type="ARBA" id="ARBA00004496"/>
    </source>
</evidence>
<dbReference type="PANTHER" id="PTHR22692:SF26">
    <property type="entry name" value="SH3 DOMAIN-CONTAINING PROTEIN"/>
    <property type="match status" value="1"/>
</dbReference>
<feature type="domain" description="Myosin motor" evidence="13">
    <location>
        <begin position="62"/>
        <end position="734"/>
    </location>
</feature>
<dbReference type="InterPro" id="IPR038185">
    <property type="entry name" value="MyTH4_dom_sf"/>
</dbReference>
<dbReference type="GO" id="GO:0071944">
    <property type="term" value="C:cell periphery"/>
    <property type="evidence" value="ECO:0007669"/>
    <property type="project" value="UniProtKB-ARBA"/>
</dbReference>
<keyword evidence="4" id="KW-0677">Repeat</keyword>
<dbReference type="InterPro" id="IPR041794">
    <property type="entry name" value="MyoVII_FERM_C2"/>
</dbReference>
<dbReference type="GO" id="GO:0120025">
    <property type="term" value="C:plasma membrane bounded cell projection"/>
    <property type="evidence" value="ECO:0007669"/>
    <property type="project" value="UniProtKB-ARBA"/>
</dbReference>
<dbReference type="GO" id="GO:0003779">
    <property type="term" value="F:actin binding"/>
    <property type="evidence" value="ECO:0007669"/>
    <property type="project" value="UniProtKB-KW"/>
</dbReference>
<dbReference type="Gene3D" id="3.40.850.10">
    <property type="entry name" value="Kinesin motor domain"/>
    <property type="match status" value="1"/>
</dbReference>
<evidence type="ECO:0000256" key="3">
    <source>
        <dbReference type="ARBA" id="ARBA00022490"/>
    </source>
</evidence>
<dbReference type="InterPro" id="IPR027417">
    <property type="entry name" value="P-loop_NTPase"/>
</dbReference>
<dbReference type="InterPro" id="IPR000857">
    <property type="entry name" value="MyTH4_dom"/>
</dbReference>
<evidence type="ECO:0000259" key="13">
    <source>
        <dbReference type="PROSITE" id="PS51456"/>
    </source>
</evidence>
<dbReference type="Gene3D" id="1.20.58.530">
    <property type="match status" value="1"/>
</dbReference>
<dbReference type="PROSITE" id="PS51016">
    <property type="entry name" value="MYTH4"/>
    <property type="match status" value="2"/>
</dbReference>
<dbReference type="GO" id="GO:0009887">
    <property type="term" value="P:animal organ morphogenesis"/>
    <property type="evidence" value="ECO:0007669"/>
    <property type="project" value="UniProtKB-ARBA"/>
</dbReference>
<dbReference type="CDD" id="cd13199">
    <property type="entry name" value="FERM_C2_MyoVII"/>
    <property type="match status" value="1"/>
</dbReference>
<dbReference type="SUPFAM" id="SSF50729">
    <property type="entry name" value="PH domain-like"/>
    <property type="match status" value="1"/>
</dbReference>
<evidence type="ECO:0000256" key="8">
    <source>
        <dbReference type="ARBA" id="ARBA00023175"/>
    </source>
</evidence>
<dbReference type="Gene3D" id="1.20.120.720">
    <property type="entry name" value="Myosin VI head, motor domain, U50 subdomain"/>
    <property type="match status" value="1"/>
</dbReference>
<feature type="region of interest" description="Actin-binding" evidence="10">
    <location>
        <begin position="611"/>
        <end position="633"/>
    </location>
</feature>
<dbReference type="Pfam" id="PF00784">
    <property type="entry name" value="MyTH4"/>
    <property type="match status" value="2"/>
</dbReference>
<keyword evidence="3" id="KW-0963">Cytoplasm</keyword>
<evidence type="ECO:0000256" key="4">
    <source>
        <dbReference type="ARBA" id="ARBA00022737"/>
    </source>
</evidence>
<dbReference type="InterPro" id="IPR057130">
    <property type="entry name" value="Myosin_VII_N"/>
</dbReference>
<keyword evidence="9 10" id="KW-0009">Actin-binding</keyword>
<dbReference type="InterPro" id="IPR041793">
    <property type="entry name" value="MyoVII_FERM_C1"/>
</dbReference>
<evidence type="ECO:0000256" key="6">
    <source>
        <dbReference type="ARBA" id="ARBA00022840"/>
    </source>
</evidence>
<evidence type="ECO:0000256" key="5">
    <source>
        <dbReference type="ARBA" id="ARBA00022741"/>
    </source>
</evidence>
<sequence length="1873" mass="216937">MYSNGDSVWVEDETIRGEFKIHKGCTIVKIDKKKIQIQDDDGNVEWIKPEKIIKPIHASLVHPVDDMIHLDDLQEHTILRNLHIRYRKQIIYTYIADMLVAVNPYQVLNIYSMNEVTTYSERKSESLPPHIFATSDKCFRTMINTRQNQCILISGESGAGKTESTKLILQYLTTISAGGHSWIKQQILEANPILEAFGNAKTQKNDNSSRFGKYINIHFNKNGEIEGARIDYYLLEKSRVVMQSKIERNYHIFYAILAGLSNAEKSKLYLGNASDYNYLHGISTCNNRNNAKTFADVKAAAQVLHYDEEAFSNVIRLLAMILHLGNVKYKATTIEHTDATEIHDQVSLKRLSEFLGVDEKTINIVLTKRSLLVNEELVISNLSKAQAFEVRDSFAKIVYNKIFERIVGDINKTIQNLKLRVKNEIGILDNSGFENFDVNSFEQLCINYANEHLQQFFVQHIFKIEQENYIAEGISWNIINFDDNQEVIDLIGLKPLNIMSLIDEESIFPKGSDTSLLSKISLIHGTNNCFKKPKSSLINEFGINHFAGNVQYHVTGFLDKNRDMFSIDFKQLIAASANKFLKSLFSEKELQIKNDNNRRSTTLTMKFKESLELLLNTLQKCNPFFIRCIKPNDSQSSKVFDRILCIRQLRYAGLMDTAKIRRAGYPCRYEYAEFAQHFRALIQKIDTSHVSSYKNVTSQICDKVLKESQSNYQLGCTKVFLKEYQNKLLEEKRTEALNAYAIVVQGYFKMCLIRKRFLEVKLAVVTIQKNWRACRQRQNYKIIRLGLLRLQSKIRSRYHEAEFQRKRRIIISLQALCRRYLVLKYCEEKRKMAKNKKLRALKNESINNLQENSRSKMKSTLPTNDQGHNIDSIFDFLDSETQSINSRKSSIEVQKEVVKKNLSWKNSLRIPNEILDSEITSYDFYKFAAIYFTGNATPYFAKKPLKQSLLDLPRLSDQMAAKALSTTIFRFMGDLEEPNTPTEMYNSKMTVNTISETMSTNYFNTDNSYNKRLNEGNHHFLRMTLKKKNKLNNNITKGIINDEYNSWLNTERSNLEKLHFIIGHGILRPELKDEIYCQIVKQLLHNPSKSSLAKGWENDMAMLIAQQLYVQYRAIPKNLKSILHSYIPNQLLQGNTKQVSSRLEKLVIETFQKKLKTSGDSSKTKENIIMYAKHTWPLQFSKFYEANKIFNPESNLSEIIIAVNSSGIYFIDDKENIIQQFLYPQISEVNYQKNDNAILHNLTISTIQREEFVFQSITAESFANLVNYIMDENTETNLGFKKGDIIKLTDGCTGNDIITSQWSTGEKLGVKGKFPSECVYVLPINEKPSPQLTELFKADFTSKTSNSIKHELIHNQKNDNFYTLKKFSEEHFRPSIKVAFTTGSAISSKTLDTICEELWKHTREPIKAPLLAKLSNNDKQFQQAIQIFTNILRYTGDLPSNRQSTATEITDQIFGIALQDELLRDEIYCQLMRQLTDNKIRLSEERGWELMWMAVGIMPCSSTVRKEVEQFLHSRDNALTKDCLNRLNRIIKSGTVRIYPPYILEVEAIRFKNPQLTYKVYFPDSTDASFEIHSATRGMDMCDEISKKLQLHSSAGFSLYFRIADRLISMPQYYFFFDFIREVIDWIIRLKRVHSDVTFDTKYQVLFMKKIWIDCLPGRDKNADSKFHFYQEAVKYLRGYHKCNKHDAIELAALIYTSGHADSKEELSQIHSKLQEYIPVDMIDLMAPKEWKKRISVAYNGTKNLSQDEAKERFLRRVYQWPTFGSSFFEIRQTTDTKLPEQLVLAINKNGVSIIDPRNKEILSMHSFSDISNWSSGDNYFHMTIGNFISGRKLLCKTALGYKMDDLISSYIEYLQGNSRCERTSSSRNNSVQ</sequence>
<dbReference type="InterPro" id="IPR000299">
    <property type="entry name" value="FERM_domain"/>
</dbReference>
<proteinExistence type="inferred from homology"/>
<dbReference type="SMART" id="SM00295">
    <property type="entry name" value="B41"/>
    <property type="match status" value="1"/>
</dbReference>
<dbReference type="Pfam" id="PF00612">
    <property type="entry name" value="IQ"/>
    <property type="match status" value="1"/>
</dbReference>
<reference evidence="14 15" key="1">
    <citation type="journal article" date="2017" name="Curr. Biol.">
        <title>The Evolution of Venom by Co-option of Single-Copy Genes.</title>
        <authorList>
            <person name="Martinson E.O."/>
            <person name="Mrinalini"/>
            <person name="Kelkar Y.D."/>
            <person name="Chang C.H."/>
            <person name="Werren J.H."/>
        </authorList>
    </citation>
    <scope>NUCLEOTIDE SEQUENCE [LARGE SCALE GENOMIC DNA]</scope>
    <source>
        <strain evidence="14 15">Alberta</strain>
        <tissue evidence="14">Whole body</tissue>
    </source>
</reference>